<gene>
    <name evidence="10" type="ORF">Bccel_4648</name>
</gene>
<feature type="domain" description="Response regulatory" evidence="9">
    <location>
        <begin position="5"/>
        <end position="122"/>
    </location>
</feature>
<keyword evidence="3" id="KW-0805">Transcription regulation</keyword>
<dbReference type="GO" id="GO:0003677">
    <property type="term" value="F:DNA binding"/>
    <property type="evidence" value="ECO:0007669"/>
    <property type="project" value="UniProtKB-KW"/>
</dbReference>
<sequence>MSRIKVAIVDDDHSWINAMVSFLKRHLDIDIVGTAESKSEAINIVKSVEIDVLLMDINLNGNMCDGIYAVSEIVNIKPLKVIMLTSLNSDEIIRDSFTAGAINFVLKDNYEDIPTLIRKCFKDKTPIEVVLEEYKKFKRDEQLKDLTSSEREVFSYLEKGYTYTQIQETLFKSHNTIKTQVRSILSKMNVKSYKEAIKKVRTGGLRIG</sequence>
<dbReference type="STRING" id="398512.Bccel_4648"/>
<evidence type="ECO:0000256" key="3">
    <source>
        <dbReference type="ARBA" id="ARBA00023015"/>
    </source>
</evidence>
<dbReference type="Pfam" id="PF00196">
    <property type="entry name" value="GerE"/>
    <property type="match status" value="1"/>
</dbReference>
<evidence type="ECO:0000256" key="1">
    <source>
        <dbReference type="ARBA" id="ARBA00018672"/>
    </source>
</evidence>
<accession>A0A0L6JUH7</accession>
<evidence type="ECO:0000256" key="5">
    <source>
        <dbReference type="ARBA" id="ARBA00023163"/>
    </source>
</evidence>
<dbReference type="Pfam" id="PF00072">
    <property type="entry name" value="Response_reg"/>
    <property type="match status" value="1"/>
</dbReference>
<reference evidence="11" key="1">
    <citation type="submission" date="2015-07" db="EMBL/GenBank/DDBJ databases">
        <title>Near-Complete Genome Sequence of the Cellulolytic Bacterium Bacteroides (Pseudobacteroides) cellulosolvens ATCC 35603.</title>
        <authorList>
            <person name="Dassa B."/>
            <person name="Utturkar S.M."/>
            <person name="Klingeman D.M."/>
            <person name="Hurt R.A."/>
            <person name="Keller M."/>
            <person name="Xu J."/>
            <person name="Reddy Y.H.K."/>
            <person name="Borovok I."/>
            <person name="Grinberg I.R."/>
            <person name="Lamed R."/>
            <person name="Zhivin O."/>
            <person name="Bayer E.A."/>
            <person name="Brown S.D."/>
        </authorList>
    </citation>
    <scope>NUCLEOTIDE SEQUENCE [LARGE SCALE GENOMIC DNA]</scope>
    <source>
        <strain evidence="11">DSM 2933</strain>
    </source>
</reference>
<dbReference type="SUPFAM" id="SSF52172">
    <property type="entry name" value="CheY-like"/>
    <property type="match status" value="1"/>
</dbReference>
<keyword evidence="11" id="KW-1185">Reference proteome</keyword>
<evidence type="ECO:0000313" key="11">
    <source>
        <dbReference type="Proteomes" id="UP000036923"/>
    </source>
</evidence>
<dbReference type="InterPro" id="IPR036388">
    <property type="entry name" value="WH-like_DNA-bd_sf"/>
</dbReference>
<keyword evidence="5" id="KW-0804">Transcription</keyword>
<dbReference type="InterPro" id="IPR001789">
    <property type="entry name" value="Sig_transdc_resp-reg_receiver"/>
</dbReference>
<keyword evidence="4" id="KW-0238">DNA-binding</keyword>
<dbReference type="OrthoDB" id="9779069at2"/>
<feature type="domain" description="HTH luxR-type" evidence="8">
    <location>
        <begin position="139"/>
        <end position="204"/>
    </location>
</feature>
<dbReference type="GO" id="GO:0006355">
    <property type="term" value="P:regulation of DNA-templated transcription"/>
    <property type="evidence" value="ECO:0007669"/>
    <property type="project" value="InterPro"/>
</dbReference>
<dbReference type="eggNOG" id="COG2197">
    <property type="taxonomic scope" value="Bacteria"/>
</dbReference>
<dbReference type="Gene3D" id="3.40.50.2300">
    <property type="match status" value="1"/>
</dbReference>
<dbReference type="Gene3D" id="1.10.10.10">
    <property type="entry name" value="Winged helix-like DNA-binding domain superfamily/Winged helix DNA-binding domain"/>
    <property type="match status" value="1"/>
</dbReference>
<evidence type="ECO:0000256" key="2">
    <source>
        <dbReference type="ARBA" id="ARBA00022553"/>
    </source>
</evidence>
<dbReference type="EMBL" id="LGTC01000001">
    <property type="protein sequence ID" value="KNY29374.1"/>
    <property type="molecule type" value="Genomic_DNA"/>
</dbReference>
<evidence type="ECO:0000313" key="10">
    <source>
        <dbReference type="EMBL" id="KNY29374.1"/>
    </source>
</evidence>
<protein>
    <recommendedName>
        <fullName evidence="1">Stage 0 sporulation protein A homolog</fullName>
    </recommendedName>
</protein>
<dbReference type="InterPro" id="IPR011006">
    <property type="entry name" value="CheY-like_superfamily"/>
</dbReference>
<comment type="function">
    <text evidence="6">May play the central regulatory role in sporulation. It may be an element of the effector pathway responsible for the activation of sporulation genes in response to nutritional stress. Spo0A may act in concert with spo0H (a sigma factor) to control the expression of some genes that are critical to the sporulation process.</text>
</comment>
<dbReference type="InterPro" id="IPR000792">
    <property type="entry name" value="Tscrpt_reg_LuxR_C"/>
</dbReference>
<dbReference type="CDD" id="cd06170">
    <property type="entry name" value="LuxR_C_like"/>
    <property type="match status" value="1"/>
</dbReference>
<dbReference type="SUPFAM" id="SSF46894">
    <property type="entry name" value="C-terminal effector domain of the bipartite response regulators"/>
    <property type="match status" value="1"/>
</dbReference>
<dbReference type="Proteomes" id="UP000036923">
    <property type="component" value="Unassembled WGS sequence"/>
</dbReference>
<organism evidence="10 11">
    <name type="scientific">Pseudobacteroides cellulosolvens ATCC 35603 = DSM 2933</name>
    <dbReference type="NCBI Taxonomy" id="398512"/>
    <lineage>
        <taxon>Bacteria</taxon>
        <taxon>Bacillati</taxon>
        <taxon>Bacillota</taxon>
        <taxon>Clostridia</taxon>
        <taxon>Eubacteriales</taxon>
        <taxon>Oscillospiraceae</taxon>
        <taxon>Pseudobacteroides</taxon>
    </lineage>
</organism>
<evidence type="ECO:0000259" key="9">
    <source>
        <dbReference type="PROSITE" id="PS50110"/>
    </source>
</evidence>
<dbReference type="InterPro" id="IPR058245">
    <property type="entry name" value="NreC/VraR/RcsB-like_REC"/>
</dbReference>
<dbReference type="SMART" id="SM00448">
    <property type="entry name" value="REC"/>
    <property type="match status" value="1"/>
</dbReference>
<name>A0A0L6JUH7_9FIRM</name>
<feature type="modified residue" description="4-aspartylphosphate" evidence="7">
    <location>
        <position position="56"/>
    </location>
</feature>
<dbReference type="PANTHER" id="PTHR43214">
    <property type="entry name" value="TWO-COMPONENT RESPONSE REGULATOR"/>
    <property type="match status" value="1"/>
</dbReference>
<dbReference type="AlphaFoldDB" id="A0A0L6JUH7"/>
<dbReference type="RefSeq" id="WP_036935665.1">
    <property type="nucleotide sequence ID" value="NZ_JQKC01000001.1"/>
</dbReference>
<dbReference type="PROSITE" id="PS50110">
    <property type="entry name" value="RESPONSE_REGULATORY"/>
    <property type="match status" value="1"/>
</dbReference>
<dbReference type="PRINTS" id="PR00038">
    <property type="entry name" value="HTHLUXR"/>
</dbReference>
<evidence type="ECO:0000259" key="8">
    <source>
        <dbReference type="PROSITE" id="PS50043"/>
    </source>
</evidence>
<evidence type="ECO:0000256" key="7">
    <source>
        <dbReference type="PROSITE-ProRule" id="PRU00169"/>
    </source>
</evidence>
<comment type="caution">
    <text evidence="10">The sequence shown here is derived from an EMBL/GenBank/DDBJ whole genome shotgun (WGS) entry which is preliminary data.</text>
</comment>
<evidence type="ECO:0000256" key="4">
    <source>
        <dbReference type="ARBA" id="ARBA00023125"/>
    </source>
</evidence>
<dbReference type="InterPro" id="IPR039420">
    <property type="entry name" value="WalR-like"/>
</dbReference>
<keyword evidence="2 7" id="KW-0597">Phosphoprotein</keyword>
<dbReference type="SMART" id="SM00421">
    <property type="entry name" value="HTH_LUXR"/>
    <property type="match status" value="1"/>
</dbReference>
<dbReference type="GO" id="GO:0000160">
    <property type="term" value="P:phosphorelay signal transduction system"/>
    <property type="evidence" value="ECO:0007669"/>
    <property type="project" value="InterPro"/>
</dbReference>
<dbReference type="PANTHER" id="PTHR43214:SF43">
    <property type="entry name" value="TWO-COMPONENT RESPONSE REGULATOR"/>
    <property type="match status" value="1"/>
</dbReference>
<dbReference type="CDD" id="cd17535">
    <property type="entry name" value="REC_NarL-like"/>
    <property type="match status" value="1"/>
</dbReference>
<proteinExistence type="predicted"/>
<dbReference type="InterPro" id="IPR016032">
    <property type="entry name" value="Sig_transdc_resp-reg_C-effctor"/>
</dbReference>
<dbReference type="PROSITE" id="PS50043">
    <property type="entry name" value="HTH_LUXR_2"/>
    <property type="match status" value="1"/>
</dbReference>
<evidence type="ECO:0000256" key="6">
    <source>
        <dbReference type="ARBA" id="ARBA00024867"/>
    </source>
</evidence>